<evidence type="ECO:0000256" key="1">
    <source>
        <dbReference type="ARBA" id="ARBA00001974"/>
    </source>
</evidence>
<keyword evidence="11" id="KW-1185">Reference proteome</keyword>
<name>A0A1H0VLS8_9BACI</name>
<dbReference type="Gene3D" id="3.50.50.60">
    <property type="entry name" value="FAD/NAD(P)-binding domain"/>
    <property type="match status" value="2"/>
</dbReference>
<accession>A0A1H0VLS8</accession>
<evidence type="ECO:0000256" key="4">
    <source>
        <dbReference type="ARBA" id="ARBA00023002"/>
    </source>
</evidence>
<evidence type="ECO:0000256" key="6">
    <source>
        <dbReference type="ARBA" id="ARBA00061147"/>
    </source>
</evidence>
<dbReference type="EC" id="1.3.99.4" evidence="7"/>
<keyword evidence="2" id="KW-0285">Flavoprotein</keyword>
<dbReference type="FunFam" id="3.50.50.60:FF:000208">
    <property type="entry name" value="3-ketosteroid dehydrogenase"/>
    <property type="match status" value="1"/>
</dbReference>
<gene>
    <name evidence="10" type="ORF">SAMN05216565_10738</name>
</gene>
<keyword evidence="3" id="KW-0274">FAD</keyword>
<sequence length="556" mass="61198">MNEQNQDQSFDVIVVGSGAGAITAAITAAKQGLKTVIIEKASTWGGSSSLSGGGVWIPNNPVSVAAGLKDSFEEALTYLETVIEDVGPASSKERKMTFLQNGPEMIRFLQNEGMSFIAGTLYPDYYPDKPGGKIGRSLDCEFFDRCKLGELSKTLRVSDMLPPIPFSTSEVAHLPKAFTQFKHFFKVVDMFARGTKLKISGKQALGLGNALVAQLMFVAQKYDVPVWLNTPCNRLIMEGEKVVGIEVTKDGGPLSLYSNAVILAAGGFERNAEMRQKYQGVGSDWTVANPDNTGDVIKQCMDIGADMALLDDSWWGAVAVDHKGNRHFLVWERSMPHSLIVDQSGERYMNESQSYVDVGHDMLKQNKEGKAIPSWLILESRNRNRYIFGMAMPRLTPKEYIEEGFFLKANTIEELAEKCEINSENLQSTILRFNEFADKGVDEDFERGRTTYDNYYGDPNYKNPNLGKIEKGPFYAVKIYPGDLGTKGGMVTDEYARVLKDGEPISGLYATGNCSASVMGRTYPGPGSTLGPAMVFSYIAAKHLAENESKDMKISS</sequence>
<dbReference type="RefSeq" id="WP_090855585.1">
    <property type="nucleotide sequence ID" value="NZ_FNJU01000007.1"/>
</dbReference>
<evidence type="ECO:0000256" key="3">
    <source>
        <dbReference type="ARBA" id="ARBA00022827"/>
    </source>
</evidence>
<dbReference type="SUPFAM" id="SSF51905">
    <property type="entry name" value="FAD/NAD(P)-binding domain"/>
    <property type="match status" value="1"/>
</dbReference>
<dbReference type="InterPro" id="IPR003953">
    <property type="entry name" value="FAD-dep_OxRdtase_2_FAD-bd"/>
</dbReference>
<dbReference type="Proteomes" id="UP000199159">
    <property type="component" value="Unassembled WGS sequence"/>
</dbReference>
<dbReference type="AlphaFoldDB" id="A0A1H0VLS8"/>
<dbReference type="GO" id="GO:0008202">
    <property type="term" value="P:steroid metabolic process"/>
    <property type="evidence" value="ECO:0007669"/>
    <property type="project" value="UniProtKB-ARBA"/>
</dbReference>
<dbReference type="InterPro" id="IPR036188">
    <property type="entry name" value="FAD/NAD-bd_sf"/>
</dbReference>
<reference evidence="11" key="1">
    <citation type="submission" date="2016-10" db="EMBL/GenBank/DDBJ databases">
        <authorList>
            <person name="Varghese N."/>
            <person name="Submissions S."/>
        </authorList>
    </citation>
    <scope>NUCLEOTIDE SEQUENCE [LARGE SCALE GENOMIC DNA]</scope>
    <source>
        <strain evidence="11">IBRC-M10078</strain>
    </source>
</reference>
<dbReference type="InterPro" id="IPR027477">
    <property type="entry name" value="Succ_DH/fumarate_Rdtase_cat_sf"/>
</dbReference>
<comment type="cofactor">
    <cofactor evidence="1">
        <name>FAD</name>
        <dbReference type="ChEBI" id="CHEBI:57692"/>
    </cofactor>
</comment>
<dbReference type="Gene3D" id="3.90.700.10">
    <property type="entry name" value="Succinate dehydrogenase/fumarate reductase flavoprotein, catalytic domain"/>
    <property type="match status" value="1"/>
</dbReference>
<evidence type="ECO:0000256" key="5">
    <source>
        <dbReference type="ARBA" id="ARBA00051951"/>
    </source>
</evidence>
<dbReference type="OrthoDB" id="353581at2"/>
<dbReference type="PANTHER" id="PTHR43400">
    <property type="entry name" value="FUMARATE REDUCTASE"/>
    <property type="match status" value="1"/>
</dbReference>
<comment type="catalytic activity">
    <reaction evidence="5">
        <text>a 3-oxosteroid + A = a 3-oxo-Delta(1)-steroid + AH2</text>
        <dbReference type="Rhea" id="RHEA:13329"/>
        <dbReference type="ChEBI" id="CHEBI:13193"/>
        <dbReference type="ChEBI" id="CHEBI:17499"/>
        <dbReference type="ChEBI" id="CHEBI:20156"/>
        <dbReference type="ChEBI" id="CHEBI:47788"/>
        <dbReference type="EC" id="1.3.99.4"/>
    </reaction>
</comment>
<evidence type="ECO:0000259" key="9">
    <source>
        <dbReference type="Pfam" id="PF00890"/>
    </source>
</evidence>
<keyword evidence="4" id="KW-0560">Oxidoreductase</keyword>
<dbReference type="GO" id="GO:0047571">
    <property type="term" value="F:3-oxosteroid 1-dehydrogenase activity"/>
    <property type="evidence" value="ECO:0007669"/>
    <property type="project" value="UniProtKB-EC"/>
</dbReference>
<dbReference type="EMBL" id="FNJU01000007">
    <property type="protein sequence ID" value="SDP79016.1"/>
    <property type="molecule type" value="Genomic_DNA"/>
</dbReference>
<evidence type="ECO:0000256" key="8">
    <source>
        <dbReference type="ARBA" id="ARBA00069709"/>
    </source>
</evidence>
<dbReference type="STRING" id="930152.SAMN05216565_10738"/>
<evidence type="ECO:0000256" key="2">
    <source>
        <dbReference type="ARBA" id="ARBA00022630"/>
    </source>
</evidence>
<dbReference type="PANTHER" id="PTHR43400:SF10">
    <property type="entry name" value="3-OXOSTEROID 1-DEHYDROGENASE"/>
    <property type="match status" value="1"/>
</dbReference>
<organism evidence="10 11">
    <name type="scientific">Litchfieldia salsa</name>
    <dbReference type="NCBI Taxonomy" id="930152"/>
    <lineage>
        <taxon>Bacteria</taxon>
        <taxon>Bacillati</taxon>
        <taxon>Bacillota</taxon>
        <taxon>Bacilli</taxon>
        <taxon>Bacillales</taxon>
        <taxon>Bacillaceae</taxon>
        <taxon>Litchfieldia</taxon>
    </lineage>
</organism>
<evidence type="ECO:0000313" key="11">
    <source>
        <dbReference type="Proteomes" id="UP000199159"/>
    </source>
</evidence>
<dbReference type="InterPro" id="IPR050315">
    <property type="entry name" value="FAD-oxidoreductase_2"/>
</dbReference>
<feature type="domain" description="FAD-dependent oxidoreductase 2 FAD-binding" evidence="9">
    <location>
        <begin position="11"/>
        <end position="530"/>
    </location>
</feature>
<protein>
    <recommendedName>
        <fullName evidence="8">3-oxosteroid 1-dehydrogenase</fullName>
        <ecNumber evidence="7">1.3.99.4</ecNumber>
    </recommendedName>
</protein>
<comment type="similarity">
    <text evidence="6">Belongs to the FAD-dependent oxidoreductase 2 family. 3-oxosteroid dehydrogenase subfamily.</text>
</comment>
<evidence type="ECO:0000313" key="10">
    <source>
        <dbReference type="EMBL" id="SDP79016.1"/>
    </source>
</evidence>
<dbReference type="SUPFAM" id="SSF56425">
    <property type="entry name" value="Succinate dehydrogenase/fumarate reductase flavoprotein, catalytic domain"/>
    <property type="match status" value="1"/>
</dbReference>
<evidence type="ECO:0000256" key="7">
    <source>
        <dbReference type="ARBA" id="ARBA00066536"/>
    </source>
</evidence>
<dbReference type="Pfam" id="PF00890">
    <property type="entry name" value="FAD_binding_2"/>
    <property type="match status" value="1"/>
</dbReference>
<proteinExistence type="inferred from homology"/>